<gene>
    <name evidence="2" type="ORF">Hamer_G013041</name>
</gene>
<feature type="region of interest" description="Disordered" evidence="1">
    <location>
        <begin position="361"/>
        <end position="578"/>
    </location>
</feature>
<protein>
    <submittedName>
        <fullName evidence="2">Uncharacterized protein</fullName>
    </submittedName>
</protein>
<feature type="compositionally biased region" description="Basic and acidic residues" evidence="1">
    <location>
        <begin position="498"/>
        <end position="534"/>
    </location>
</feature>
<organism evidence="2 3">
    <name type="scientific">Homarus americanus</name>
    <name type="common">American lobster</name>
    <dbReference type="NCBI Taxonomy" id="6706"/>
    <lineage>
        <taxon>Eukaryota</taxon>
        <taxon>Metazoa</taxon>
        <taxon>Ecdysozoa</taxon>
        <taxon>Arthropoda</taxon>
        <taxon>Crustacea</taxon>
        <taxon>Multicrustacea</taxon>
        <taxon>Malacostraca</taxon>
        <taxon>Eumalacostraca</taxon>
        <taxon>Eucarida</taxon>
        <taxon>Decapoda</taxon>
        <taxon>Pleocyemata</taxon>
        <taxon>Astacidea</taxon>
        <taxon>Nephropoidea</taxon>
        <taxon>Nephropidae</taxon>
        <taxon>Homarus</taxon>
    </lineage>
</organism>
<reference evidence="2" key="1">
    <citation type="journal article" date="2021" name="Sci. Adv.">
        <title>The American lobster genome reveals insights on longevity, neural, and immune adaptations.</title>
        <authorList>
            <person name="Polinski J.M."/>
            <person name="Zimin A.V."/>
            <person name="Clark K.F."/>
            <person name="Kohn A.B."/>
            <person name="Sadowski N."/>
            <person name="Timp W."/>
            <person name="Ptitsyn A."/>
            <person name="Khanna P."/>
            <person name="Romanova D.Y."/>
            <person name="Williams P."/>
            <person name="Greenwood S.J."/>
            <person name="Moroz L.L."/>
            <person name="Walt D.R."/>
            <person name="Bodnar A.G."/>
        </authorList>
    </citation>
    <scope>NUCLEOTIDE SEQUENCE</scope>
    <source>
        <strain evidence="2">GMGI-L3</strain>
    </source>
</reference>
<feature type="compositionally biased region" description="Polar residues" evidence="1">
    <location>
        <begin position="457"/>
        <end position="490"/>
    </location>
</feature>
<dbReference type="EMBL" id="JAHLQT010021643">
    <property type="protein sequence ID" value="KAG7167565.1"/>
    <property type="molecule type" value="Genomic_DNA"/>
</dbReference>
<keyword evidence="3" id="KW-1185">Reference proteome</keyword>
<feature type="compositionally biased region" description="Polar residues" evidence="1">
    <location>
        <begin position="416"/>
        <end position="429"/>
    </location>
</feature>
<proteinExistence type="predicted"/>
<feature type="region of interest" description="Disordered" evidence="1">
    <location>
        <begin position="719"/>
        <end position="807"/>
    </location>
</feature>
<feature type="compositionally biased region" description="Polar residues" evidence="1">
    <location>
        <begin position="735"/>
        <end position="754"/>
    </location>
</feature>
<accession>A0A8J5JZX7</accession>
<name>A0A8J5JZX7_HOMAM</name>
<feature type="compositionally biased region" description="Basic residues" evidence="1">
    <location>
        <begin position="542"/>
        <end position="551"/>
    </location>
</feature>
<feature type="compositionally biased region" description="Polar residues" evidence="1">
    <location>
        <begin position="665"/>
        <end position="675"/>
    </location>
</feature>
<sequence>MTDNTSPAVKDDCEVKKSSMNNTITGKGRQVFLRFDDTYNVAPQEFSLLVEATNATTTPPLLLNFRYNRLDQESRLYSYNVTNANGSTLAVVELGPQDWQMMKVSGSFLVIEGIVGGNDTAKTKVPLPIQRQEKSYTYNVAVTRGRGNIDLLFSCPSDTHLQLGLSIKEHGQENNNNRNLNFTLDTSAKWYQLKLTREGDGRVVLWDTTNAEINNTQLTASKGAAIQRQDQVTFHFQSDKIAYWSLGCDKRLHKLLSSSSSSEPWDLTILILLIGGASGVSLVLSTAIIYTWHRHKVSASHRREKRHESENEAPSWSGWGGLSNVSIRERGIQERLPMVSCGDGVNTSREVLAEVHHLPAGEHLAGGGGGAGSPSKQRTPSRDRDSYRKRKDSGASGCMYVASAPGNKGGILPSGQDATTTSRSGSTPGHNDVSKAKDSYLDVSGCDKVSGRPKCSGKTQNIQTSSLTPPDKYQQTINTSEQKVQNTVAAQRQMCDTLKNREPTDHEDDRPMKIKENYTERKRKGGMEKQEKNSDANTTNKKPIKGHKDRRPKGPDQGVAGVSSSDLDSSSNNKDNKQVFKYSHGTANDAHKKLMLGMKEKLASSTQMEKKKSHSNSHGLSRGSPRGTTNPDNGRPVADGNTNKQQLKTSTKKKTQSSKMVKQTPTSGKGISGYTTVLPIPHTQHDGFQRHETHSSTLPGHCGRKINCKLMDDNEPSLLGSRSSSFSRLPWSPLADSSTPAASNVARSNMSFPQSPRSPASHHHHPHHDRTRLQPSTTFPNTPQPTTTNTTIRHHYQPPTSDRSCCGSWETRGPVTELCG</sequence>
<feature type="compositionally biased region" description="Low complexity" evidence="1">
    <location>
        <begin position="774"/>
        <end position="791"/>
    </location>
</feature>
<feature type="compositionally biased region" description="Low complexity" evidence="1">
    <location>
        <begin position="563"/>
        <end position="573"/>
    </location>
</feature>
<comment type="caution">
    <text evidence="2">The sequence shown here is derived from an EMBL/GenBank/DDBJ whole genome shotgun (WGS) entry which is preliminary data.</text>
</comment>
<feature type="region of interest" description="Disordered" evidence="1">
    <location>
        <begin position="602"/>
        <end position="676"/>
    </location>
</feature>
<evidence type="ECO:0000313" key="3">
    <source>
        <dbReference type="Proteomes" id="UP000747542"/>
    </source>
</evidence>
<evidence type="ECO:0000256" key="1">
    <source>
        <dbReference type="SAM" id="MobiDB-lite"/>
    </source>
</evidence>
<feature type="compositionally biased region" description="Basic residues" evidence="1">
    <location>
        <begin position="760"/>
        <end position="770"/>
    </location>
</feature>
<dbReference type="AlphaFoldDB" id="A0A8J5JZX7"/>
<evidence type="ECO:0000313" key="2">
    <source>
        <dbReference type="EMBL" id="KAG7167565.1"/>
    </source>
</evidence>
<feature type="compositionally biased region" description="Low complexity" evidence="1">
    <location>
        <begin position="719"/>
        <end position="734"/>
    </location>
</feature>
<dbReference type="Proteomes" id="UP000747542">
    <property type="component" value="Unassembled WGS sequence"/>
</dbReference>